<evidence type="ECO:0000256" key="1">
    <source>
        <dbReference type="SAM" id="MobiDB-lite"/>
    </source>
</evidence>
<feature type="region of interest" description="Disordered" evidence="1">
    <location>
        <begin position="74"/>
        <end position="95"/>
    </location>
</feature>
<dbReference type="OrthoDB" id="530311at2759"/>
<dbReference type="Proteomes" id="UP000001058">
    <property type="component" value="Unassembled WGS sequence"/>
</dbReference>
<evidence type="ECO:0000313" key="2">
    <source>
        <dbReference type="EMBL" id="EFJ45902.1"/>
    </source>
</evidence>
<dbReference type="AlphaFoldDB" id="D8U319"/>
<proteinExistence type="predicted"/>
<dbReference type="KEGG" id="vcn:VOLCADRAFT_118257"/>
<dbReference type="GeneID" id="9625701"/>
<keyword evidence="3" id="KW-1185">Reference proteome</keyword>
<evidence type="ECO:0000313" key="3">
    <source>
        <dbReference type="Proteomes" id="UP000001058"/>
    </source>
</evidence>
<name>D8U319_VOLCA</name>
<protein>
    <submittedName>
        <fullName evidence="2">Uncharacterized protein</fullName>
    </submittedName>
</protein>
<organism evidence="3">
    <name type="scientific">Volvox carteri f. nagariensis</name>
    <dbReference type="NCBI Taxonomy" id="3068"/>
    <lineage>
        <taxon>Eukaryota</taxon>
        <taxon>Viridiplantae</taxon>
        <taxon>Chlorophyta</taxon>
        <taxon>core chlorophytes</taxon>
        <taxon>Chlorophyceae</taxon>
        <taxon>CS clade</taxon>
        <taxon>Chlamydomonadales</taxon>
        <taxon>Volvocaceae</taxon>
        <taxon>Volvox</taxon>
    </lineage>
</organism>
<dbReference type="RefSeq" id="XP_002952980.1">
    <property type="nucleotide sequence ID" value="XM_002952934.1"/>
</dbReference>
<reference evidence="2 3" key="1">
    <citation type="journal article" date="2010" name="Science">
        <title>Genomic analysis of organismal complexity in the multicellular green alga Volvox carteri.</title>
        <authorList>
            <person name="Prochnik S.E."/>
            <person name="Umen J."/>
            <person name="Nedelcu A.M."/>
            <person name="Hallmann A."/>
            <person name="Miller S.M."/>
            <person name="Nishii I."/>
            <person name="Ferris P."/>
            <person name="Kuo A."/>
            <person name="Mitros T."/>
            <person name="Fritz-Laylin L.K."/>
            <person name="Hellsten U."/>
            <person name="Chapman J."/>
            <person name="Simakov O."/>
            <person name="Rensing S.A."/>
            <person name="Terry A."/>
            <person name="Pangilinan J."/>
            <person name="Kapitonov V."/>
            <person name="Jurka J."/>
            <person name="Salamov A."/>
            <person name="Shapiro H."/>
            <person name="Schmutz J."/>
            <person name="Grimwood J."/>
            <person name="Lindquist E."/>
            <person name="Lucas S."/>
            <person name="Grigoriev I.V."/>
            <person name="Schmitt R."/>
            <person name="Kirk D."/>
            <person name="Rokhsar D.S."/>
        </authorList>
    </citation>
    <scope>NUCLEOTIDE SEQUENCE [LARGE SCALE GENOMIC DNA]</scope>
    <source>
        <strain evidence="3">f. Nagariensis / Eve</strain>
    </source>
</reference>
<dbReference type="STRING" id="3068.D8U319"/>
<dbReference type="EMBL" id="GL378354">
    <property type="protein sequence ID" value="EFJ45902.1"/>
    <property type="molecule type" value="Genomic_DNA"/>
</dbReference>
<gene>
    <name evidence="2" type="ORF">VOLCADRAFT_118257</name>
</gene>
<sequence length="395" mass="41778">MGIASRTAVDRMWRSMHKAGAAQRNCSVRVHVAAPTANSACETEKHCIHNHNVSVLRWLDVQVVAFNEGRRPLSGAPRTQIAKTSAGTGAGARPSPTVLLSADHVNTLSPAALAASLVEYAQKVAIHGSDNNGSAAAVPAGDPRMFNAVAQRLAQSVDDFDAISLVDVLHAYSRAGHGRNNRDVLAICCIALSGKVDELPPASLVRLAAACAALDLQATDLLAALCARADVPEVLSQLSAADLAALLVALSQLQHRSRSLYVDAAEVLAAELQAAVAARRGAAGRQAAGAASVLLMDRLGDLDGNALAKIAWSYATIRPADEGHRGLYLVSEAQSRPQFFGQVALLDIIRLISRVQHRDPEYYGPALQVLLEHVHKAFLDAPLEKSGCMNPFRFG</sequence>
<dbReference type="InParanoid" id="D8U319"/>
<accession>D8U319</accession>